<evidence type="ECO:0000256" key="2">
    <source>
        <dbReference type="ARBA" id="ARBA00005695"/>
    </source>
</evidence>
<comment type="subcellular location">
    <subcellularLocation>
        <location evidence="1">Periplasm</location>
    </subcellularLocation>
</comment>
<dbReference type="EMBL" id="JAXCLW010000012">
    <property type="protein sequence ID" value="MDY0885683.1"/>
    <property type="molecule type" value="Genomic_DNA"/>
</dbReference>
<dbReference type="RefSeq" id="WP_320510758.1">
    <property type="nucleotide sequence ID" value="NZ_JAXCLW010000012.1"/>
</dbReference>
<dbReference type="PIRSF" id="PIRSF002741">
    <property type="entry name" value="MppA"/>
    <property type="match status" value="1"/>
</dbReference>
<evidence type="ECO:0000256" key="1">
    <source>
        <dbReference type="ARBA" id="ARBA00004418"/>
    </source>
</evidence>
<organism evidence="6 7">
    <name type="scientific">Dongia soli</name>
    <dbReference type="NCBI Taxonomy" id="600628"/>
    <lineage>
        <taxon>Bacteria</taxon>
        <taxon>Pseudomonadati</taxon>
        <taxon>Pseudomonadota</taxon>
        <taxon>Alphaproteobacteria</taxon>
        <taxon>Rhodospirillales</taxon>
        <taxon>Dongiaceae</taxon>
        <taxon>Dongia</taxon>
    </lineage>
</organism>
<evidence type="ECO:0000313" key="7">
    <source>
        <dbReference type="Proteomes" id="UP001279642"/>
    </source>
</evidence>
<evidence type="ECO:0000313" key="6">
    <source>
        <dbReference type="EMBL" id="MDY0885683.1"/>
    </source>
</evidence>
<dbReference type="InterPro" id="IPR039424">
    <property type="entry name" value="SBP_5"/>
</dbReference>
<dbReference type="PANTHER" id="PTHR30290:SF10">
    <property type="entry name" value="PERIPLASMIC OLIGOPEPTIDE-BINDING PROTEIN-RELATED"/>
    <property type="match status" value="1"/>
</dbReference>
<evidence type="ECO:0000256" key="4">
    <source>
        <dbReference type="ARBA" id="ARBA00022729"/>
    </source>
</evidence>
<dbReference type="Proteomes" id="UP001279642">
    <property type="component" value="Unassembled WGS sequence"/>
</dbReference>
<comment type="caution">
    <text evidence="6">The sequence shown here is derived from an EMBL/GenBank/DDBJ whole genome shotgun (WGS) entry which is preliminary data.</text>
</comment>
<evidence type="ECO:0000256" key="3">
    <source>
        <dbReference type="ARBA" id="ARBA00022448"/>
    </source>
</evidence>
<accession>A0ABU5EHG9</accession>
<dbReference type="Gene3D" id="3.90.76.10">
    <property type="entry name" value="Dipeptide-binding Protein, Domain 1"/>
    <property type="match status" value="1"/>
</dbReference>
<dbReference type="CDD" id="cd08503">
    <property type="entry name" value="PBP2_NikA_DppA_OppA_like_17"/>
    <property type="match status" value="1"/>
</dbReference>
<dbReference type="Pfam" id="PF00496">
    <property type="entry name" value="SBP_bac_5"/>
    <property type="match status" value="1"/>
</dbReference>
<protein>
    <submittedName>
        <fullName evidence="6">ABC transporter substrate-binding protein</fullName>
    </submittedName>
</protein>
<dbReference type="PANTHER" id="PTHR30290">
    <property type="entry name" value="PERIPLASMIC BINDING COMPONENT OF ABC TRANSPORTER"/>
    <property type="match status" value="1"/>
</dbReference>
<name>A0ABU5EHG9_9PROT</name>
<feature type="domain" description="Solute-binding protein family 5" evidence="5">
    <location>
        <begin position="98"/>
        <end position="412"/>
    </location>
</feature>
<evidence type="ECO:0000259" key="5">
    <source>
        <dbReference type="Pfam" id="PF00496"/>
    </source>
</evidence>
<dbReference type="PROSITE" id="PS51318">
    <property type="entry name" value="TAT"/>
    <property type="match status" value="1"/>
</dbReference>
<comment type="similarity">
    <text evidence="2">Belongs to the bacterial solute-binding protein 5 family.</text>
</comment>
<dbReference type="Gene3D" id="3.10.105.10">
    <property type="entry name" value="Dipeptide-binding Protein, Domain 3"/>
    <property type="match status" value="1"/>
</dbReference>
<keyword evidence="7" id="KW-1185">Reference proteome</keyword>
<sequence length="527" mass="57092">MSDWLDLQLALRRGGVGRRDFLKYASALGIGAVASQTILAKAGYAAEPQSGGVLKLGMGGGNTTDSLDPRTVTGTVGIVTGFCLRNSLVEIDADGTAIPELAESWEAKPGATEWIFNVRKGVTFSNGKTLDADDIIYSINLHRGANTTSGAAAVMKAIKDIKKLSSHQILVTMESPDADTPTIFADYHVQVVPNGFTDWQHPVGTGAFVLESFQPGVRIQFKKRDGYWKAGRGHLDGLDLTVVNDGMARVNALVSGSVDAVNRIDGKTASLVESNGLQLVRSPGAQHYTAPMMIDHKPYDNPDTRLALKYALDREKVLKTVFNGYGSVGNDHPIRPTDPFCNTSLPQYSYDPDKAKFHAKKAGLGDTAMTLTVSDGAFPGAVDMGVLYQADAGRAGLNVKIDRQPADGYWDNVWLKAPWCTCFWVARASATQVLTVGYKSDAPWNDTHWRVPAFDKLLLEAKAELDTARRKGKLWELQRMLHDDGGQIVAVFADRLEACTKKVGGLTPHGLDEMDNGRIGEKAWLIS</sequence>
<proteinExistence type="inferred from homology"/>
<dbReference type="Gene3D" id="3.40.190.10">
    <property type="entry name" value="Periplasmic binding protein-like II"/>
    <property type="match status" value="1"/>
</dbReference>
<gene>
    <name evidence="6" type="ORF">SMD27_22790</name>
</gene>
<reference evidence="6 7" key="1">
    <citation type="journal article" date="2016" name="Antonie Van Leeuwenhoek">
        <title>Dongia soli sp. nov., isolated from soil from Dokdo, Korea.</title>
        <authorList>
            <person name="Kim D.U."/>
            <person name="Lee H."/>
            <person name="Kim H."/>
            <person name="Kim S.G."/>
            <person name="Ka J.O."/>
        </authorList>
    </citation>
    <scope>NUCLEOTIDE SEQUENCE [LARGE SCALE GENOMIC DNA]</scope>
    <source>
        <strain evidence="6 7">D78</strain>
    </source>
</reference>
<dbReference type="InterPro" id="IPR030678">
    <property type="entry name" value="Peptide/Ni-bd"/>
</dbReference>
<dbReference type="InterPro" id="IPR000914">
    <property type="entry name" value="SBP_5_dom"/>
</dbReference>
<keyword evidence="3" id="KW-0813">Transport</keyword>
<dbReference type="SUPFAM" id="SSF53850">
    <property type="entry name" value="Periplasmic binding protein-like II"/>
    <property type="match status" value="1"/>
</dbReference>
<dbReference type="InterPro" id="IPR006311">
    <property type="entry name" value="TAT_signal"/>
</dbReference>
<keyword evidence="4" id="KW-0732">Signal</keyword>